<dbReference type="Gene3D" id="1.20.1260.10">
    <property type="match status" value="2"/>
</dbReference>
<protein>
    <submittedName>
        <fullName evidence="1">DUF3231 family protein</fullName>
    </submittedName>
</protein>
<dbReference type="AlphaFoldDB" id="A0A927BUZ5"/>
<dbReference type="Pfam" id="PF11553">
    <property type="entry name" value="DUF3231"/>
    <property type="match status" value="2"/>
</dbReference>
<name>A0A927BUZ5_9BACL</name>
<proteinExistence type="predicted"/>
<dbReference type="InterPro" id="IPR012347">
    <property type="entry name" value="Ferritin-like"/>
</dbReference>
<dbReference type="Proteomes" id="UP000621560">
    <property type="component" value="Unassembled WGS sequence"/>
</dbReference>
<dbReference type="InterPro" id="IPR021617">
    <property type="entry name" value="DUF3231"/>
</dbReference>
<reference evidence="1" key="1">
    <citation type="submission" date="2020-09" db="EMBL/GenBank/DDBJ databases">
        <title>A novel bacterium of genus Paenibacillus, isolated from South China Sea.</title>
        <authorList>
            <person name="Huang H."/>
            <person name="Mo K."/>
            <person name="Hu Y."/>
        </authorList>
    </citation>
    <scope>NUCLEOTIDE SEQUENCE</scope>
    <source>
        <strain evidence="1">IB182496</strain>
    </source>
</reference>
<sequence length="338" mass="37890">MTPSNIRLTATEIGGLWSTFMNDSMVKCMLQYFLGHVEEDSLRSVLEFALNFSTGNLAELNELFRRERFPIPQGFSESDVDTRAPRLYTDCLIMQYIKNMSDVGLITYANAYASASRPDIRAFFLANLDKSKVLQDKIVTLLDETGQHVHPPSISIPERIQTSVHEDFFSGHLFGWGDKRVLTSVEIGQLYKNAKSNWLGNALLLGFAQVAKEKELRDHMVRGIEISKAHAEFFESKLQEDHIPFPSSWDNEVTASTKAPFSDKLMLYHVTLLVATGTANYGVALAVSPRSDLAIGYGKLTLQIANYAKDGAKLLVQHHWFEAPPLADDRKALTETLT</sequence>
<evidence type="ECO:0000313" key="2">
    <source>
        <dbReference type="Proteomes" id="UP000621560"/>
    </source>
</evidence>
<comment type="caution">
    <text evidence="1">The sequence shown here is derived from an EMBL/GenBank/DDBJ whole genome shotgun (WGS) entry which is preliminary data.</text>
</comment>
<dbReference type="RefSeq" id="WP_190918072.1">
    <property type="nucleotide sequence ID" value="NZ_JACXIZ010000020.1"/>
</dbReference>
<gene>
    <name evidence="1" type="ORF">IDH44_12360</name>
</gene>
<dbReference type="EMBL" id="JACXIZ010000020">
    <property type="protein sequence ID" value="MBD2845989.1"/>
    <property type="molecule type" value="Genomic_DNA"/>
</dbReference>
<keyword evidence="2" id="KW-1185">Reference proteome</keyword>
<organism evidence="1 2">
    <name type="scientific">Paenibacillus sabuli</name>
    <dbReference type="NCBI Taxonomy" id="2772509"/>
    <lineage>
        <taxon>Bacteria</taxon>
        <taxon>Bacillati</taxon>
        <taxon>Bacillota</taxon>
        <taxon>Bacilli</taxon>
        <taxon>Bacillales</taxon>
        <taxon>Paenibacillaceae</taxon>
        <taxon>Paenibacillus</taxon>
    </lineage>
</organism>
<accession>A0A927BUZ5</accession>
<evidence type="ECO:0000313" key="1">
    <source>
        <dbReference type="EMBL" id="MBD2845989.1"/>
    </source>
</evidence>